<dbReference type="PROSITE" id="PS50011">
    <property type="entry name" value="PROTEIN_KINASE_DOM"/>
    <property type="match status" value="1"/>
</dbReference>
<dbReference type="Proteomes" id="UP000326939">
    <property type="component" value="Chromosome 1"/>
</dbReference>
<evidence type="ECO:0000313" key="4">
    <source>
        <dbReference type="Proteomes" id="UP000326939"/>
    </source>
</evidence>
<accession>A0A5N5P0J6</accession>
<name>A0A5N5P0J6_9ROSI</name>
<keyword evidence="4" id="KW-1185">Reference proteome</keyword>
<organism evidence="3 4">
    <name type="scientific">Salix brachista</name>
    <dbReference type="NCBI Taxonomy" id="2182728"/>
    <lineage>
        <taxon>Eukaryota</taxon>
        <taxon>Viridiplantae</taxon>
        <taxon>Streptophyta</taxon>
        <taxon>Embryophyta</taxon>
        <taxon>Tracheophyta</taxon>
        <taxon>Spermatophyta</taxon>
        <taxon>Magnoliopsida</taxon>
        <taxon>eudicotyledons</taxon>
        <taxon>Gunneridae</taxon>
        <taxon>Pentapetalae</taxon>
        <taxon>rosids</taxon>
        <taxon>fabids</taxon>
        <taxon>Malpighiales</taxon>
        <taxon>Salicaceae</taxon>
        <taxon>Saliceae</taxon>
        <taxon>Salix</taxon>
    </lineage>
</organism>
<dbReference type="GO" id="GO:0005524">
    <property type="term" value="F:ATP binding"/>
    <property type="evidence" value="ECO:0007669"/>
    <property type="project" value="InterPro"/>
</dbReference>
<feature type="transmembrane region" description="Helical" evidence="1">
    <location>
        <begin position="58"/>
        <end position="84"/>
    </location>
</feature>
<dbReference type="AlphaFoldDB" id="A0A5N5P0J6"/>
<keyword evidence="1" id="KW-0812">Transmembrane</keyword>
<sequence length="394" mass="44329">MGKRRYRTQISNSKDTSSLLFLSILCLYYTSAHCQESRKVTPPFPSTPTHSKNGLERILVSIFLGVLTGLTGAVVFAFVVRFLVRYLKRTPILKGPVIFSPKITPKSLQSALENENQLLGSSSNGKYYRTVLDNGLTIAVKRFEPFEIGSPERQSKSVKRRIQQELEMLASLRHRNLMSLRAYVREPDRFSLVYDCVPTGSLEDAMNRVRENELQLGWEVRLRIAVGVIKGLRYLHFDCAPQILHYNLKPRNVILDAEFEPRLTDFGLAKLTPNLDRATSGYSAPECFQSCRYTDKSDVFSFGMILGVLLTGRDPTDPFFGETASGGSLGPWLRHLQQAGEAREALDKSILGEEVEEDEMLMAVRIAVVCLSDMPADRPSSDELVPMLSQLHSF</sequence>
<dbReference type="EMBL" id="VDCV01000001">
    <property type="protein sequence ID" value="KAB5573260.1"/>
    <property type="molecule type" value="Genomic_DNA"/>
</dbReference>
<dbReference type="FunFam" id="1.10.510.10:FF:000583">
    <property type="entry name" value="Inactive leucine-rich repeat receptor-like protein kinase CORYNE"/>
    <property type="match status" value="1"/>
</dbReference>
<reference evidence="4" key="1">
    <citation type="journal article" date="2019" name="Gigascience">
        <title>De novo genome assembly of the endangered Acer yangbiense, a plant species with extremely small populations endemic to Yunnan Province, China.</title>
        <authorList>
            <person name="Yang J."/>
            <person name="Wariss H.M."/>
            <person name="Tao L."/>
            <person name="Zhang R."/>
            <person name="Yun Q."/>
            <person name="Hollingsworth P."/>
            <person name="Dao Z."/>
            <person name="Luo G."/>
            <person name="Guo H."/>
            <person name="Ma Y."/>
            <person name="Sun W."/>
        </authorList>
    </citation>
    <scope>NUCLEOTIDE SEQUENCE [LARGE SCALE GENOMIC DNA]</scope>
    <source>
        <strain evidence="4">cv. br00</strain>
    </source>
</reference>
<evidence type="ECO:0000256" key="1">
    <source>
        <dbReference type="SAM" id="Phobius"/>
    </source>
</evidence>
<protein>
    <recommendedName>
        <fullName evidence="2">Protein kinase domain-containing protein</fullName>
    </recommendedName>
</protein>
<comment type="caution">
    <text evidence="3">The sequence shown here is derived from an EMBL/GenBank/DDBJ whole genome shotgun (WGS) entry which is preliminary data.</text>
</comment>
<dbReference type="SUPFAM" id="SSF56112">
    <property type="entry name" value="Protein kinase-like (PK-like)"/>
    <property type="match status" value="1"/>
</dbReference>
<dbReference type="PANTHER" id="PTHR48055:SF22">
    <property type="entry name" value="LEUCINE-RICH REPEAT RECEPTOR-LIKE SERINE_THREONINE_TYROSINE-PROTEIN KINASE SOBIR1"/>
    <property type="match status" value="1"/>
</dbReference>
<keyword evidence="1" id="KW-0472">Membrane</keyword>
<gene>
    <name evidence="3" type="ORF">DKX38_000454</name>
</gene>
<dbReference type="GO" id="GO:0004672">
    <property type="term" value="F:protein kinase activity"/>
    <property type="evidence" value="ECO:0007669"/>
    <property type="project" value="InterPro"/>
</dbReference>
<evidence type="ECO:0000259" key="2">
    <source>
        <dbReference type="PROSITE" id="PS50011"/>
    </source>
</evidence>
<dbReference type="Gene3D" id="1.10.510.10">
    <property type="entry name" value="Transferase(Phosphotransferase) domain 1"/>
    <property type="match status" value="1"/>
</dbReference>
<dbReference type="InterPro" id="IPR011009">
    <property type="entry name" value="Kinase-like_dom_sf"/>
</dbReference>
<dbReference type="Gene3D" id="3.30.200.20">
    <property type="entry name" value="Phosphorylase Kinase, domain 1"/>
    <property type="match status" value="1"/>
</dbReference>
<dbReference type="CDD" id="cd14066">
    <property type="entry name" value="STKc_IRAK"/>
    <property type="match status" value="1"/>
</dbReference>
<dbReference type="InterPro" id="IPR051564">
    <property type="entry name" value="LRR_receptor-like_kinase"/>
</dbReference>
<dbReference type="GO" id="GO:0016020">
    <property type="term" value="C:membrane"/>
    <property type="evidence" value="ECO:0007669"/>
    <property type="project" value="TreeGrafter"/>
</dbReference>
<proteinExistence type="predicted"/>
<dbReference type="PANTHER" id="PTHR48055">
    <property type="entry name" value="LEUCINE-RICH REPEAT RECEPTOR PROTEIN KINASE EMS1"/>
    <property type="match status" value="1"/>
</dbReference>
<dbReference type="Pfam" id="PF00069">
    <property type="entry name" value="Pkinase"/>
    <property type="match status" value="1"/>
</dbReference>
<dbReference type="FunFam" id="3.30.200.20:FF:000669">
    <property type="entry name" value="Inactive leucine-rich repeat receptor-like protein kinase CORYNE"/>
    <property type="match status" value="1"/>
</dbReference>
<evidence type="ECO:0000313" key="3">
    <source>
        <dbReference type="EMBL" id="KAB5573260.1"/>
    </source>
</evidence>
<keyword evidence="1" id="KW-1133">Transmembrane helix</keyword>
<feature type="domain" description="Protein kinase" evidence="2">
    <location>
        <begin position="113"/>
        <end position="394"/>
    </location>
</feature>
<dbReference type="InterPro" id="IPR000719">
    <property type="entry name" value="Prot_kinase_dom"/>
</dbReference>